<proteinExistence type="predicted"/>
<dbReference type="InterPro" id="IPR010666">
    <property type="entry name" value="Znf_GRF"/>
</dbReference>
<dbReference type="GO" id="GO:0008270">
    <property type="term" value="F:zinc ion binding"/>
    <property type="evidence" value="ECO:0007669"/>
    <property type="project" value="UniProtKB-KW"/>
</dbReference>
<dbReference type="Pfam" id="PF06839">
    <property type="entry name" value="Zn_ribbon_GRF"/>
    <property type="match status" value="1"/>
</dbReference>
<evidence type="ECO:0000313" key="6">
    <source>
        <dbReference type="Proteomes" id="UP000834106"/>
    </source>
</evidence>
<dbReference type="AlphaFoldDB" id="A0AAD2A3C8"/>
<evidence type="ECO:0000313" key="5">
    <source>
        <dbReference type="EMBL" id="CAI9780740.1"/>
    </source>
</evidence>
<gene>
    <name evidence="5" type="ORF">FPE_LOCUS28170</name>
</gene>
<keyword evidence="6" id="KW-1185">Reference proteome</keyword>
<reference evidence="5" key="1">
    <citation type="submission" date="2023-05" db="EMBL/GenBank/DDBJ databases">
        <authorList>
            <person name="Huff M."/>
        </authorList>
    </citation>
    <scope>NUCLEOTIDE SEQUENCE</scope>
</reference>
<dbReference type="Proteomes" id="UP000834106">
    <property type="component" value="Chromosome 17"/>
</dbReference>
<accession>A0AAD2A3C8</accession>
<evidence type="ECO:0000256" key="3">
    <source>
        <dbReference type="ARBA" id="ARBA00022833"/>
    </source>
</evidence>
<keyword evidence="2" id="KW-0863">Zinc-finger</keyword>
<organism evidence="5 6">
    <name type="scientific">Fraxinus pennsylvanica</name>
    <dbReference type="NCBI Taxonomy" id="56036"/>
    <lineage>
        <taxon>Eukaryota</taxon>
        <taxon>Viridiplantae</taxon>
        <taxon>Streptophyta</taxon>
        <taxon>Embryophyta</taxon>
        <taxon>Tracheophyta</taxon>
        <taxon>Spermatophyta</taxon>
        <taxon>Magnoliopsida</taxon>
        <taxon>eudicotyledons</taxon>
        <taxon>Gunneridae</taxon>
        <taxon>Pentapetalae</taxon>
        <taxon>asterids</taxon>
        <taxon>lamiids</taxon>
        <taxon>Lamiales</taxon>
        <taxon>Oleaceae</taxon>
        <taxon>Oleeae</taxon>
        <taxon>Fraxinus</taxon>
    </lineage>
</organism>
<feature type="domain" description="GRF-type" evidence="4">
    <location>
        <begin position="53"/>
        <end position="95"/>
    </location>
</feature>
<evidence type="ECO:0000256" key="2">
    <source>
        <dbReference type="ARBA" id="ARBA00022771"/>
    </source>
</evidence>
<dbReference type="EMBL" id="OU503052">
    <property type="protein sequence ID" value="CAI9780740.1"/>
    <property type="molecule type" value="Genomic_DNA"/>
</dbReference>
<evidence type="ECO:0000259" key="4">
    <source>
        <dbReference type="Pfam" id="PF06839"/>
    </source>
</evidence>
<evidence type="ECO:0000256" key="1">
    <source>
        <dbReference type="ARBA" id="ARBA00022723"/>
    </source>
</evidence>
<keyword evidence="1" id="KW-0479">Metal-binding</keyword>
<sequence length="110" mass="12972">MRKETIESASSKHEALIAGAIEAVEFSRLQPPLCYRFVVAMSRFSRDSRSRRYCYCGQLVRVRTSWTENNPERRFLGCRSYCTRYACNFFDWVDQAPNDRYKVVINGLIR</sequence>
<name>A0AAD2A3C8_9LAMI</name>
<protein>
    <recommendedName>
        <fullName evidence="4">GRF-type domain-containing protein</fullName>
    </recommendedName>
</protein>
<dbReference type="PANTHER" id="PTHR33248">
    <property type="entry name" value="ZINC ION-BINDING PROTEIN"/>
    <property type="match status" value="1"/>
</dbReference>
<keyword evidence="3" id="KW-0862">Zinc</keyword>